<sequence length="913" mass="104210">MAKSRSWKGKGRRQDTSTQAIDSEPLQPITDLNVHAQVASYGNSETPAVAKPRTRKGKGRRGDTSKQATGPKSQEPTTDLNAHTHVASHDNAETSTMVKPHTGKAKNQRSDTPTEPTGSKPLQPTAHLINHTRVTGHGNSEMSAMTKPPTRKARGSRWQTTGSKSQQRTPDSINRTEVTNHNNLKTPAQSGSSEIDGNAGQGDSIQPEHAGNIWKSIAVTWDQGNNWQKTTVDTQTGTFYPLPGTIVDFSRPKSDFLPECQLPRKQQHATYKSLLDLTKTAFRPNLPDPRLFSYNREWVSLGDRNPRDVYDMVHRRDALQQLPRIHRETSEADVLLIQKLYHRKRKDAAFSLMQATTQCEPRLLLAPAPAYGVLNTSEPIKTDHGNNPKNMETGLIRLMNIPELFNKVVHYIEPFIADLTSLAMACKDTARLTSSQFAVWDFSSGNFHTEETYGNGVGGIRMNTLIITPITKVHASTPEDKPFEREFKLLTKMVRIMCSTLTSFRHLILDQIPYLTIDLVMLMIKSMPNLESIAITRCKQLDFSQLGPLLRVMWSMKKLADTGHHKQVRLDFYPYFFEGPTFAPNTLGSFGLTYHKPTFDVPKAIFARIMAYWDTAGKLGVDLLSDSSGIWHFIRRLPGPDPFWAYKAREAVLTWERDRCIPLYGHDAHLRRSEVTRRLWNDLAAAVSGDTTERISHQLKERKCSGCTTPLPDYLFADTKYLVCWGCRMGAFVVNHEDSHFRDRTNRVVEIWLGNRKQWAKQRLYRLPRDEVEEGDALNMARLTDKAWRYELFEFKPSMSRYPQAIHYTTHLSSTKRTRDLLWPLTGPTNNREGGPQYHNPYLQSAVLGLSDEKANHKVRDLDKTNRRDFFGIYSHDVRRLPDWEPYNRNWEARERAKAVWQEKAAAYYSKTW</sequence>
<evidence type="ECO:0000313" key="3">
    <source>
        <dbReference type="Proteomes" id="UP000433876"/>
    </source>
</evidence>
<feature type="region of interest" description="Disordered" evidence="1">
    <location>
        <begin position="1"/>
        <end position="204"/>
    </location>
</feature>
<dbReference type="EMBL" id="NMPR01000001">
    <property type="protein sequence ID" value="KAA8636783.1"/>
    <property type="molecule type" value="Genomic_DNA"/>
</dbReference>
<dbReference type="AlphaFoldDB" id="A0A8S9A3X9"/>
<dbReference type="VEuPathDB" id="FungiDB:SMAC_00210"/>
<protein>
    <submittedName>
        <fullName evidence="2">Uncharacterized protein</fullName>
    </submittedName>
</protein>
<gene>
    <name evidence="2" type="ORF">SMACR_00210</name>
</gene>
<accession>A0A8S9A3X9</accession>
<feature type="compositionally biased region" description="Polar residues" evidence="1">
    <location>
        <begin position="110"/>
        <end position="122"/>
    </location>
</feature>
<proteinExistence type="predicted"/>
<comment type="caution">
    <text evidence="2">The sequence shown here is derived from an EMBL/GenBank/DDBJ whole genome shotgun (WGS) entry which is preliminary data.</text>
</comment>
<organism evidence="2 3">
    <name type="scientific">Sordaria macrospora</name>
    <dbReference type="NCBI Taxonomy" id="5147"/>
    <lineage>
        <taxon>Eukaryota</taxon>
        <taxon>Fungi</taxon>
        <taxon>Dikarya</taxon>
        <taxon>Ascomycota</taxon>
        <taxon>Pezizomycotina</taxon>
        <taxon>Sordariomycetes</taxon>
        <taxon>Sordariomycetidae</taxon>
        <taxon>Sordariales</taxon>
        <taxon>Sordariaceae</taxon>
        <taxon>Sordaria</taxon>
    </lineage>
</organism>
<name>A0A8S9A3X9_SORMA</name>
<feature type="compositionally biased region" description="Polar residues" evidence="1">
    <location>
        <begin position="157"/>
        <end position="195"/>
    </location>
</feature>
<feature type="compositionally biased region" description="Polar residues" evidence="1">
    <location>
        <begin position="65"/>
        <end position="81"/>
    </location>
</feature>
<dbReference type="Proteomes" id="UP000433876">
    <property type="component" value="Unassembled WGS sequence"/>
</dbReference>
<evidence type="ECO:0000313" key="2">
    <source>
        <dbReference type="EMBL" id="KAA8636783.1"/>
    </source>
</evidence>
<evidence type="ECO:0000256" key="1">
    <source>
        <dbReference type="SAM" id="MobiDB-lite"/>
    </source>
</evidence>
<reference evidence="2 3" key="1">
    <citation type="submission" date="2017-07" db="EMBL/GenBank/DDBJ databases">
        <title>Genome sequence of the Sordaria macrospora wild type strain R19027.</title>
        <authorList>
            <person name="Nowrousian M."/>
            <person name="Teichert I."/>
            <person name="Kueck U."/>
        </authorList>
    </citation>
    <scope>NUCLEOTIDE SEQUENCE [LARGE SCALE GENOMIC DNA]</scope>
    <source>
        <strain evidence="2 3">R19027</strain>
        <tissue evidence="2">Mycelium</tissue>
    </source>
</reference>
<feature type="compositionally biased region" description="Basic residues" evidence="1">
    <location>
        <begin position="1"/>
        <end position="11"/>
    </location>
</feature>